<sequence length="224" mass="26010">MSNDNPEYYKAPRASRTSRKVTLKSTVSSRGFLWNHTSDRWAGYESTLERDFLTILNVRSDVKLWQEQPEPVTYVDDQGKRRTHTFDVSVHLFNGETVACDVKPQKRLVRSGIEEVHRLIRRQHPDYADKFLIRTDRHISRVLVRNAELFLRARTLRDEESIEELRRHLISMHGVYRLASLVALLNDQAAGFNAVLNLIDSRELKPVTRGSINDNIELEICKAV</sequence>
<gene>
    <name evidence="1" type="ORF">SAMN06265374_3726</name>
</gene>
<organism evidence="1 2">
    <name type="scientific">Roseibium denhamense</name>
    <dbReference type="NCBI Taxonomy" id="76305"/>
    <lineage>
        <taxon>Bacteria</taxon>
        <taxon>Pseudomonadati</taxon>
        <taxon>Pseudomonadota</taxon>
        <taxon>Alphaproteobacteria</taxon>
        <taxon>Hyphomicrobiales</taxon>
        <taxon>Stappiaceae</taxon>
        <taxon>Roseibium</taxon>
    </lineage>
</organism>
<proteinExistence type="predicted"/>
<evidence type="ECO:0000313" key="1">
    <source>
        <dbReference type="EMBL" id="SMP33386.1"/>
    </source>
</evidence>
<keyword evidence="2" id="KW-1185">Reference proteome</keyword>
<dbReference type="Proteomes" id="UP001157914">
    <property type="component" value="Unassembled WGS sequence"/>
</dbReference>
<dbReference type="EMBL" id="FXTT01000005">
    <property type="protein sequence ID" value="SMP33386.1"/>
    <property type="molecule type" value="Genomic_DNA"/>
</dbReference>
<name>A0ABY1PG34_9HYPH</name>
<evidence type="ECO:0000313" key="2">
    <source>
        <dbReference type="Proteomes" id="UP001157914"/>
    </source>
</evidence>
<evidence type="ECO:0008006" key="3">
    <source>
        <dbReference type="Google" id="ProtNLM"/>
    </source>
</evidence>
<comment type="caution">
    <text evidence="1">The sequence shown here is derived from an EMBL/GenBank/DDBJ whole genome shotgun (WGS) entry which is preliminary data.</text>
</comment>
<reference evidence="1 2" key="1">
    <citation type="submission" date="2017-05" db="EMBL/GenBank/DDBJ databases">
        <authorList>
            <person name="Varghese N."/>
            <person name="Submissions S."/>
        </authorList>
    </citation>
    <scope>NUCLEOTIDE SEQUENCE [LARGE SCALE GENOMIC DNA]</scope>
    <source>
        <strain evidence="1 2">DSM 15949</strain>
    </source>
</reference>
<protein>
    <recommendedName>
        <fullName evidence="3">TnsA endonuclease N-terminal domain-containing protein</fullName>
    </recommendedName>
</protein>
<dbReference type="RefSeq" id="WP_155189851.1">
    <property type="nucleotide sequence ID" value="NZ_BAAAEA010000001.1"/>
</dbReference>
<accession>A0ABY1PG34</accession>